<comment type="caution">
    <text evidence="2">The sequence shown here is derived from an EMBL/GenBank/DDBJ whole genome shotgun (WGS) entry which is preliminary data.</text>
</comment>
<accession>A0AA38R4Y8</accession>
<gene>
    <name evidence="2" type="ORF">NKR23_g10545</name>
</gene>
<dbReference type="Proteomes" id="UP001174694">
    <property type="component" value="Unassembled WGS sequence"/>
</dbReference>
<name>A0AA38R4Y8_9PEZI</name>
<evidence type="ECO:0000259" key="1">
    <source>
        <dbReference type="Pfam" id="PF06985"/>
    </source>
</evidence>
<reference evidence="2" key="1">
    <citation type="submission" date="2022-07" db="EMBL/GenBank/DDBJ databases">
        <title>Fungi with potential for degradation of polypropylene.</title>
        <authorList>
            <person name="Gostincar C."/>
        </authorList>
    </citation>
    <scope>NUCLEOTIDE SEQUENCE</scope>
    <source>
        <strain evidence="2">EXF-13308</strain>
    </source>
</reference>
<dbReference type="PANTHER" id="PTHR10622:SF10">
    <property type="entry name" value="HET DOMAIN-CONTAINING PROTEIN"/>
    <property type="match status" value="1"/>
</dbReference>
<dbReference type="InterPro" id="IPR010730">
    <property type="entry name" value="HET"/>
</dbReference>
<dbReference type="PANTHER" id="PTHR10622">
    <property type="entry name" value="HET DOMAIN-CONTAINING PROTEIN"/>
    <property type="match status" value="1"/>
</dbReference>
<protein>
    <recommendedName>
        <fullName evidence="1">Heterokaryon incompatibility domain-containing protein</fullName>
    </recommendedName>
</protein>
<dbReference type="AlphaFoldDB" id="A0AA38R4Y8"/>
<proteinExistence type="predicted"/>
<organism evidence="2 3">
    <name type="scientific">Pleurostoma richardsiae</name>
    <dbReference type="NCBI Taxonomy" id="41990"/>
    <lineage>
        <taxon>Eukaryota</taxon>
        <taxon>Fungi</taxon>
        <taxon>Dikarya</taxon>
        <taxon>Ascomycota</taxon>
        <taxon>Pezizomycotina</taxon>
        <taxon>Sordariomycetes</taxon>
        <taxon>Sordariomycetidae</taxon>
        <taxon>Calosphaeriales</taxon>
        <taxon>Pleurostomataceae</taxon>
        <taxon>Pleurostoma</taxon>
    </lineage>
</organism>
<dbReference type="EMBL" id="JANBVO010000048">
    <property type="protein sequence ID" value="KAJ9133684.1"/>
    <property type="molecule type" value="Genomic_DNA"/>
</dbReference>
<sequence>MRFLRTDTDTLKLISFSGSSMPEYAILSHRWEGEKEEIKYRDLLKAQRRDPKQQYLKNAKPKSYAKIKNSCKVALRDNYKYIWIDSCCIDQSDTLELSESINSMFDWYHKSSMCYAYLGDIEEPFSLARSQWFTRGWTLQELIAPARVTFYDTQRRTTKPEDLAYCLLGIFSVNMPLLYGEGTRAFVRLQQEILKTSDDQSILAFVRDGPEWPFEGQDSLLAESPLQFAGSCNFLPSAASGSILMAPTSKTIETTLMLCPLRLRHDLDSKPGHAPYWLGILHCTDRSGTLTHPAIILEAVDESLSLFRRVYSYMLVNVYPGGDCYVSVGRDEDGKTPSISVHYE</sequence>
<feature type="domain" description="Heterokaryon incompatibility" evidence="1">
    <location>
        <begin position="24"/>
        <end position="120"/>
    </location>
</feature>
<evidence type="ECO:0000313" key="3">
    <source>
        <dbReference type="Proteomes" id="UP001174694"/>
    </source>
</evidence>
<dbReference type="Pfam" id="PF06985">
    <property type="entry name" value="HET"/>
    <property type="match status" value="1"/>
</dbReference>
<evidence type="ECO:0000313" key="2">
    <source>
        <dbReference type="EMBL" id="KAJ9133684.1"/>
    </source>
</evidence>
<keyword evidence="3" id="KW-1185">Reference proteome</keyword>